<organism evidence="1 2">
    <name type="scientific">Thioalkalicoccus limnaeus</name>
    <dbReference type="NCBI Taxonomy" id="120681"/>
    <lineage>
        <taxon>Bacteria</taxon>
        <taxon>Pseudomonadati</taxon>
        <taxon>Pseudomonadota</taxon>
        <taxon>Gammaproteobacteria</taxon>
        <taxon>Chromatiales</taxon>
        <taxon>Chromatiaceae</taxon>
        <taxon>Thioalkalicoccus</taxon>
    </lineage>
</organism>
<proteinExistence type="predicted"/>
<dbReference type="Proteomes" id="UP001564408">
    <property type="component" value="Unassembled WGS sequence"/>
</dbReference>
<keyword evidence="2" id="KW-1185">Reference proteome</keyword>
<sequence>MKRKTLNRLILIACFVIPLAVIWVAWGGGLMPRVWQLNQMIKQDPVLAEYPYRFRAVLLASGVATLTRPHDGQVPAILFLEHVEPELATKSPNDPAILAAHDRLREHENRAARVALMHPEVDSVEWVLDRAWFHREKIPIPPKIGP</sequence>
<evidence type="ECO:0000313" key="2">
    <source>
        <dbReference type="Proteomes" id="UP001564408"/>
    </source>
</evidence>
<dbReference type="RefSeq" id="WP_369667515.1">
    <property type="nucleotide sequence ID" value="NZ_JBDKXB010000016.1"/>
</dbReference>
<reference evidence="1 2" key="1">
    <citation type="submission" date="2024-05" db="EMBL/GenBank/DDBJ databases">
        <title>Genome Sequence and Characterization of the New Strain Purple Sulfur Bacterium of Genus Thioalkalicoccus.</title>
        <authorList>
            <person name="Bryantseva I.A."/>
            <person name="Kyndt J.A."/>
            <person name="Imhoff J.F."/>
        </authorList>
    </citation>
    <scope>NUCLEOTIDE SEQUENCE [LARGE SCALE GENOMIC DNA]</scope>
    <source>
        <strain evidence="1 2">Um2</strain>
    </source>
</reference>
<comment type="caution">
    <text evidence="1">The sequence shown here is derived from an EMBL/GenBank/DDBJ whole genome shotgun (WGS) entry which is preliminary data.</text>
</comment>
<evidence type="ECO:0008006" key="3">
    <source>
        <dbReference type="Google" id="ProtNLM"/>
    </source>
</evidence>
<gene>
    <name evidence="1" type="ORF">ABC977_12020</name>
</gene>
<accession>A0ABV4BF15</accession>
<name>A0ABV4BF15_9GAMM</name>
<evidence type="ECO:0000313" key="1">
    <source>
        <dbReference type="EMBL" id="MEY6433128.1"/>
    </source>
</evidence>
<protein>
    <recommendedName>
        <fullName evidence="3">Glutamate-ammonia-ligase adenylyltransferase</fullName>
    </recommendedName>
</protein>
<dbReference type="EMBL" id="JBDKXB010000016">
    <property type="protein sequence ID" value="MEY6433128.1"/>
    <property type="molecule type" value="Genomic_DNA"/>
</dbReference>